<dbReference type="InterPro" id="IPR028889">
    <property type="entry name" value="USP"/>
</dbReference>
<dbReference type="PANTHER" id="PTHR21646:SF76">
    <property type="entry name" value="UBIQUITIN CARBOXYL-TERMINAL HYDROLASE 32"/>
    <property type="match status" value="1"/>
</dbReference>
<dbReference type="Pfam" id="PF00443">
    <property type="entry name" value="UCH"/>
    <property type="match status" value="1"/>
</dbReference>
<keyword evidence="6" id="KW-1185">Reference proteome</keyword>
<dbReference type="GO" id="GO:0016579">
    <property type="term" value="P:protein deubiquitination"/>
    <property type="evidence" value="ECO:0007669"/>
    <property type="project" value="InterPro"/>
</dbReference>
<evidence type="ECO:0000256" key="3">
    <source>
        <dbReference type="SAM" id="MobiDB-lite"/>
    </source>
</evidence>
<dbReference type="Proteomes" id="UP000075901">
    <property type="component" value="Unassembled WGS sequence"/>
</dbReference>
<dbReference type="InterPro" id="IPR001394">
    <property type="entry name" value="Peptidase_C19_UCH"/>
</dbReference>
<reference evidence="6" key="1">
    <citation type="submission" date="2013-09" db="EMBL/GenBank/DDBJ databases">
        <title>The Genome Sequence of Anopheles maculatus species B.</title>
        <authorList>
            <consortium name="The Broad Institute Genomics Platform"/>
            <person name="Neafsey D.E."/>
            <person name="Besansky N."/>
            <person name="Howell P."/>
            <person name="Walton C."/>
            <person name="Young S.K."/>
            <person name="Zeng Q."/>
            <person name="Gargeya S."/>
            <person name="Fitzgerald M."/>
            <person name="Haas B."/>
            <person name="Abouelleil A."/>
            <person name="Allen A.W."/>
            <person name="Alvarado L."/>
            <person name="Arachchi H.M."/>
            <person name="Berlin A.M."/>
            <person name="Chapman S.B."/>
            <person name="Gainer-Dewar J."/>
            <person name="Goldberg J."/>
            <person name="Griggs A."/>
            <person name="Gujja S."/>
            <person name="Hansen M."/>
            <person name="Howarth C."/>
            <person name="Imamovic A."/>
            <person name="Ireland A."/>
            <person name="Larimer J."/>
            <person name="McCowan C."/>
            <person name="Murphy C."/>
            <person name="Pearson M."/>
            <person name="Poon T.W."/>
            <person name="Priest M."/>
            <person name="Roberts A."/>
            <person name="Saif S."/>
            <person name="Shea T."/>
            <person name="Sisk P."/>
            <person name="Sykes S."/>
            <person name="Wortman J."/>
            <person name="Nusbaum C."/>
            <person name="Birren B."/>
        </authorList>
    </citation>
    <scope>NUCLEOTIDE SEQUENCE [LARGE SCALE GENOMIC DNA]</scope>
    <source>
        <strain evidence="6">maculatus3</strain>
    </source>
</reference>
<dbReference type="PANTHER" id="PTHR21646">
    <property type="entry name" value="UBIQUITIN CARBOXYL-TERMINAL HYDROLASE"/>
    <property type="match status" value="1"/>
</dbReference>
<reference evidence="5" key="2">
    <citation type="submission" date="2020-05" db="UniProtKB">
        <authorList>
            <consortium name="EnsemblMetazoa"/>
        </authorList>
    </citation>
    <scope>IDENTIFICATION</scope>
    <source>
        <strain evidence="5">maculatus3</strain>
    </source>
</reference>
<feature type="region of interest" description="Disordered" evidence="3">
    <location>
        <begin position="1"/>
        <end position="93"/>
    </location>
</feature>
<proteinExistence type="predicted"/>
<dbReference type="InterPro" id="IPR050185">
    <property type="entry name" value="Ub_carboxyl-term_hydrolase"/>
</dbReference>
<dbReference type="VEuPathDB" id="VectorBase:AMAM016902"/>
<dbReference type="Gene3D" id="3.90.70.10">
    <property type="entry name" value="Cysteine proteinases"/>
    <property type="match status" value="1"/>
</dbReference>
<accession>A0A182T040</accession>
<dbReference type="GO" id="GO:0005794">
    <property type="term" value="C:Golgi apparatus"/>
    <property type="evidence" value="ECO:0007669"/>
    <property type="project" value="TreeGrafter"/>
</dbReference>
<dbReference type="AlphaFoldDB" id="A0A182T040"/>
<evidence type="ECO:0000313" key="6">
    <source>
        <dbReference type="Proteomes" id="UP000075901"/>
    </source>
</evidence>
<name>A0A182T040_9DIPT</name>
<dbReference type="SUPFAM" id="SSF54001">
    <property type="entry name" value="Cysteine proteinases"/>
    <property type="match status" value="1"/>
</dbReference>
<dbReference type="FunFam" id="3.90.70.10:FF:000221">
    <property type="entry name" value="Ubiquitin-specific peptidase 32"/>
    <property type="match status" value="1"/>
</dbReference>
<evidence type="ECO:0000259" key="4">
    <source>
        <dbReference type="PROSITE" id="PS50235"/>
    </source>
</evidence>
<dbReference type="InterPro" id="IPR038765">
    <property type="entry name" value="Papain-like_cys_pep_sf"/>
</dbReference>
<organism evidence="5 6">
    <name type="scientific">Anopheles maculatus</name>
    <dbReference type="NCBI Taxonomy" id="74869"/>
    <lineage>
        <taxon>Eukaryota</taxon>
        <taxon>Metazoa</taxon>
        <taxon>Ecdysozoa</taxon>
        <taxon>Arthropoda</taxon>
        <taxon>Hexapoda</taxon>
        <taxon>Insecta</taxon>
        <taxon>Pterygota</taxon>
        <taxon>Neoptera</taxon>
        <taxon>Endopterygota</taxon>
        <taxon>Diptera</taxon>
        <taxon>Nematocera</taxon>
        <taxon>Culicoidea</taxon>
        <taxon>Culicidae</taxon>
        <taxon>Anophelinae</taxon>
        <taxon>Anopheles</taxon>
        <taxon>Anopheles maculatus group</taxon>
    </lineage>
</organism>
<dbReference type="EC" id="3.4.19.12" evidence="2"/>
<evidence type="ECO:0000313" key="5">
    <source>
        <dbReference type="EnsemblMetazoa" id="AMAM016902-PA"/>
    </source>
</evidence>
<protein>
    <recommendedName>
        <fullName evidence="2">ubiquitinyl hydrolase 1</fullName>
        <ecNumber evidence="2">3.4.19.12</ecNumber>
    </recommendedName>
</protein>
<dbReference type="PROSITE" id="PS50235">
    <property type="entry name" value="USP_3"/>
    <property type="match status" value="1"/>
</dbReference>
<dbReference type="GO" id="GO:0004843">
    <property type="term" value="F:cysteine-type deubiquitinase activity"/>
    <property type="evidence" value="ECO:0007669"/>
    <property type="project" value="UniProtKB-EC"/>
</dbReference>
<feature type="domain" description="USP" evidence="4">
    <location>
        <begin position="1"/>
        <end position="185"/>
    </location>
</feature>
<comment type="catalytic activity">
    <reaction evidence="1">
        <text>Thiol-dependent hydrolysis of ester, thioester, amide, peptide and isopeptide bonds formed by the C-terminal Gly of ubiquitin (a 76-residue protein attached to proteins as an intracellular targeting signal).</text>
        <dbReference type="EC" id="3.4.19.12"/>
    </reaction>
</comment>
<feature type="compositionally biased region" description="Low complexity" evidence="3">
    <location>
        <begin position="58"/>
        <end position="85"/>
    </location>
</feature>
<evidence type="ECO:0000256" key="1">
    <source>
        <dbReference type="ARBA" id="ARBA00000707"/>
    </source>
</evidence>
<evidence type="ECO:0000256" key="2">
    <source>
        <dbReference type="ARBA" id="ARBA00012759"/>
    </source>
</evidence>
<dbReference type="EnsemblMetazoa" id="AMAM016902-RA">
    <property type="protein sequence ID" value="AMAM016902-PA"/>
    <property type="gene ID" value="AMAM016902"/>
</dbReference>
<sequence>SSLRLNGIKDSEEGEDDDTDGNPRSSIITPAIVGSNHVASARQAQESEVVLGGGSSSGGNTNSPASSSSSSSSVRVKSACSVRSSDSTRRQRLVSTSLTKTPIIDGELTDFHKHHLKPECDAFELKYQLYAAVCHSGMLNGGHYISYAANPNGSWYCYNDSSCREIPTRPKIDPSTAYLLFYERRDLDYGPYLPKVDGKQLPSEGLLDIDDSDNDLKKMCSLM</sequence>